<dbReference type="eggNOG" id="ENOG5033FAY">
    <property type="taxonomic scope" value="Bacteria"/>
</dbReference>
<dbReference type="PATRIC" id="fig|1384054.3.peg.1699"/>
<dbReference type="Proteomes" id="UP000029392">
    <property type="component" value="Unassembled WGS sequence"/>
</dbReference>
<name>A0A091B7F4_9GAMM</name>
<organism evidence="2 3">
    <name type="scientific">Arenimonas malthae CC-JY-1</name>
    <dbReference type="NCBI Taxonomy" id="1384054"/>
    <lineage>
        <taxon>Bacteria</taxon>
        <taxon>Pseudomonadati</taxon>
        <taxon>Pseudomonadota</taxon>
        <taxon>Gammaproteobacteria</taxon>
        <taxon>Lysobacterales</taxon>
        <taxon>Lysobacteraceae</taxon>
        <taxon>Arenimonas</taxon>
    </lineage>
</organism>
<evidence type="ECO:0000313" key="3">
    <source>
        <dbReference type="Proteomes" id="UP000029392"/>
    </source>
</evidence>
<comment type="caution">
    <text evidence="2">The sequence shown here is derived from an EMBL/GenBank/DDBJ whole genome shotgun (WGS) entry which is preliminary data.</text>
</comment>
<gene>
    <name evidence="2" type="ORF">N790_08190</name>
</gene>
<dbReference type="AlphaFoldDB" id="A0A091B7F4"/>
<accession>A0A091B7F4</accession>
<evidence type="ECO:0000256" key="1">
    <source>
        <dbReference type="SAM" id="SignalP"/>
    </source>
</evidence>
<dbReference type="Pfam" id="PF11306">
    <property type="entry name" value="DUF3108"/>
    <property type="match status" value="1"/>
</dbReference>
<dbReference type="InterPro" id="IPR021457">
    <property type="entry name" value="DUF3108"/>
</dbReference>
<evidence type="ECO:0000313" key="2">
    <source>
        <dbReference type="EMBL" id="KFN46784.1"/>
    </source>
</evidence>
<evidence type="ECO:0008006" key="4">
    <source>
        <dbReference type="Google" id="ProtNLM"/>
    </source>
</evidence>
<keyword evidence="3" id="KW-1185">Reference proteome</keyword>
<dbReference type="STRING" id="1384054.N790_08190"/>
<sequence length="234" mass="26060">MFKFLSAALLALPLLAGAATPPKPFEADYEVRRNGEVIGVGHIRLRTLPEGGFEMSTRSEGTAGLAAVAGVKREETSRLRWTGDGLESTDYRMRQKAAWNTREQHTTMDPRSHAVTSTYKGETARYAGRPGLLDKQAVTAAMMVAVADGERGVLRFPVAERKGVEEQRYEVAAAVRLRTAIGVERALRLERRRDTPGGRQTKVWLARNHGWLPLRILQVEEDGERIDLRITAIR</sequence>
<feature type="signal peptide" evidence="1">
    <location>
        <begin position="1"/>
        <end position="18"/>
    </location>
</feature>
<proteinExistence type="predicted"/>
<feature type="chain" id="PRO_5001870897" description="DUF3108 domain-containing protein" evidence="1">
    <location>
        <begin position="19"/>
        <end position="234"/>
    </location>
</feature>
<reference evidence="2 3" key="1">
    <citation type="submission" date="2013-09" db="EMBL/GenBank/DDBJ databases">
        <title>Genome sequencing of Arenimonas malthae.</title>
        <authorList>
            <person name="Chen F."/>
            <person name="Wang G."/>
        </authorList>
    </citation>
    <scope>NUCLEOTIDE SEQUENCE [LARGE SCALE GENOMIC DNA]</scope>
    <source>
        <strain evidence="2 3">CC-JY-1</strain>
    </source>
</reference>
<dbReference type="RefSeq" id="WP_043803543.1">
    <property type="nucleotide sequence ID" value="NZ_AVCH01000164.1"/>
</dbReference>
<protein>
    <recommendedName>
        <fullName evidence="4">DUF3108 domain-containing protein</fullName>
    </recommendedName>
</protein>
<dbReference type="EMBL" id="AVCH01000164">
    <property type="protein sequence ID" value="KFN46784.1"/>
    <property type="molecule type" value="Genomic_DNA"/>
</dbReference>
<keyword evidence="1" id="KW-0732">Signal</keyword>